<sequence>MALGDPLRTPPPSQTASPPEASELIMAPKKLQRIRPISHRESGKPFPKINFDDVRPLDAERSVDKPQMPEK</sequence>
<protein>
    <submittedName>
        <fullName evidence="2">Uncharacterized protein</fullName>
    </submittedName>
</protein>
<evidence type="ECO:0000256" key="1">
    <source>
        <dbReference type="SAM" id="MobiDB-lite"/>
    </source>
</evidence>
<dbReference type="EMBL" id="JAUCMV010000003">
    <property type="protein sequence ID" value="KAK0412509.1"/>
    <property type="molecule type" value="Genomic_DNA"/>
</dbReference>
<dbReference type="AlphaFoldDB" id="A0AA39HX87"/>
<comment type="caution">
    <text evidence="2">The sequence shown here is derived from an EMBL/GenBank/DDBJ whole genome shotgun (WGS) entry which is preliminary data.</text>
</comment>
<accession>A0AA39HX87</accession>
<feature type="region of interest" description="Disordered" evidence="1">
    <location>
        <begin position="1"/>
        <end position="71"/>
    </location>
</feature>
<gene>
    <name evidence="2" type="ORF">QR680_006252</name>
</gene>
<organism evidence="2 3">
    <name type="scientific">Steinernema hermaphroditum</name>
    <dbReference type="NCBI Taxonomy" id="289476"/>
    <lineage>
        <taxon>Eukaryota</taxon>
        <taxon>Metazoa</taxon>
        <taxon>Ecdysozoa</taxon>
        <taxon>Nematoda</taxon>
        <taxon>Chromadorea</taxon>
        <taxon>Rhabditida</taxon>
        <taxon>Tylenchina</taxon>
        <taxon>Panagrolaimomorpha</taxon>
        <taxon>Strongyloidoidea</taxon>
        <taxon>Steinernematidae</taxon>
        <taxon>Steinernema</taxon>
    </lineage>
</organism>
<feature type="compositionally biased region" description="Basic and acidic residues" evidence="1">
    <location>
        <begin position="50"/>
        <end position="71"/>
    </location>
</feature>
<evidence type="ECO:0000313" key="2">
    <source>
        <dbReference type="EMBL" id="KAK0412509.1"/>
    </source>
</evidence>
<keyword evidence="3" id="KW-1185">Reference proteome</keyword>
<proteinExistence type="predicted"/>
<evidence type="ECO:0000313" key="3">
    <source>
        <dbReference type="Proteomes" id="UP001175271"/>
    </source>
</evidence>
<dbReference type="Proteomes" id="UP001175271">
    <property type="component" value="Unassembled WGS sequence"/>
</dbReference>
<name>A0AA39HX87_9BILA</name>
<reference evidence="2" key="1">
    <citation type="submission" date="2023-06" db="EMBL/GenBank/DDBJ databases">
        <title>Genomic analysis of the entomopathogenic nematode Steinernema hermaphroditum.</title>
        <authorList>
            <person name="Schwarz E.M."/>
            <person name="Heppert J.K."/>
            <person name="Baniya A."/>
            <person name="Schwartz H.T."/>
            <person name="Tan C.-H."/>
            <person name="Antoshechkin I."/>
            <person name="Sternberg P.W."/>
            <person name="Goodrich-Blair H."/>
            <person name="Dillman A.R."/>
        </authorList>
    </citation>
    <scope>NUCLEOTIDE SEQUENCE</scope>
    <source>
        <strain evidence="2">PS9179</strain>
        <tissue evidence="2">Whole animal</tissue>
    </source>
</reference>